<evidence type="ECO:0000256" key="3">
    <source>
        <dbReference type="SAM" id="MobiDB-lite"/>
    </source>
</evidence>
<evidence type="ECO:0000256" key="2">
    <source>
        <dbReference type="ARBA" id="ARBA00022833"/>
    </source>
</evidence>
<dbReference type="PANTHER" id="PTHR33779">
    <property type="entry name" value="EXPRESSED PROTEIN"/>
    <property type="match status" value="1"/>
</dbReference>
<evidence type="ECO:0000256" key="1">
    <source>
        <dbReference type="ARBA" id="ARBA00022771"/>
    </source>
</evidence>
<dbReference type="PANTHER" id="PTHR33779:SF11">
    <property type="entry name" value="OS04G0551600 PROTEIN"/>
    <property type="match status" value="1"/>
</dbReference>
<dbReference type="Pfam" id="PF25054">
    <property type="entry name" value="PHD_pln"/>
    <property type="match status" value="1"/>
</dbReference>
<evidence type="ECO:0000259" key="4">
    <source>
        <dbReference type="Pfam" id="PF25054"/>
    </source>
</evidence>
<organism evidence="5 6">
    <name type="scientific">Cinnamomum micranthum f. kanehirae</name>
    <dbReference type="NCBI Taxonomy" id="337451"/>
    <lineage>
        <taxon>Eukaryota</taxon>
        <taxon>Viridiplantae</taxon>
        <taxon>Streptophyta</taxon>
        <taxon>Embryophyta</taxon>
        <taxon>Tracheophyta</taxon>
        <taxon>Spermatophyta</taxon>
        <taxon>Magnoliopsida</taxon>
        <taxon>Magnoliidae</taxon>
        <taxon>Laurales</taxon>
        <taxon>Lauraceae</taxon>
        <taxon>Cinnamomum</taxon>
    </lineage>
</organism>
<dbReference type="SUPFAM" id="SSF57903">
    <property type="entry name" value="FYVE/PHD zinc finger"/>
    <property type="match status" value="1"/>
</dbReference>
<reference evidence="5 6" key="1">
    <citation type="journal article" date="2019" name="Nat. Plants">
        <title>Stout camphor tree genome fills gaps in understanding of flowering plant genome evolution.</title>
        <authorList>
            <person name="Chaw S.M."/>
            <person name="Liu Y.C."/>
            <person name="Wu Y.W."/>
            <person name="Wang H.Y."/>
            <person name="Lin C.I."/>
            <person name="Wu C.S."/>
            <person name="Ke H.M."/>
            <person name="Chang L.Y."/>
            <person name="Hsu C.Y."/>
            <person name="Yang H.T."/>
            <person name="Sudianto E."/>
            <person name="Hsu M.H."/>
            <person name="Wu K.P."/>
            <person name="Wang L.N."/>
            <person name="Leebens-Mack J.H."/>
            <person name="Tsai I.J."/>
        </authorList>
    </citation>
    <scope>NUCLEOTIDE SEQUENCE [LARGE SCALE GENOMIC DNA]</scope>
    <source>
        <strain evidence="6">cv. Chaw 1501</strain>
        <tissue evidence="5">Young leaves</tissue>
    </source>
</reference>
<name>A0A443NQ47_9MAGN</name>
<gene>
    <name evidence="5" type="ORF">CKAN_00929400</name>
</gene>
<feature type="compositionally biased region" description="Basic and acidic residues" evidence="3">
    <location>
        <begin position="86"/>
        <end position="105"/>
    </location>
</feature>
<protein>
    <submittedName>
        <fullName evidence="5">Late cornified envelope protein 1E</fullName>
    </submittedName>
</protein>
<keyword evidence="1" id="KW-0479">Metal-binding</keyword>
<evidence type="ECO:0000313" key="5">
    <source>
        <dbReference type="EMBL" id="RWR80644.1"/>
    </source>
</evidence>
<feature type="domain" description="PHD-type zinc finger plants" evidence="4">
    <location>
        <begin position="15"/>
        <end position="57"/>
    </location>
</feature>
<dbReference type="EMBL" id="QPKB01000003">
    <property type="protein sequence ID" value="RWR80644.1"/>
    <property type="molecule type" value="Genomic_DNA"/>
</dbReference>
<dbReference type="Proteomes" id="UP000283530">
    <property type="component" value="Unassembled WGS sequence"/>
</dbReference>
<keyword evidence="1" id="KW-0863">Zinc-finger</keyword>
<keyword evidence="6" id="KW-1185">Reference proteome</keyword>
<dbReference type="AlphaFoldDB" id="A0A443NQ47"/>
<feature type="region of interest" description="Disordered" evidence="3">
    <location>
        <begin position="66"/>
        <end position="117"/>
    </location>
</feature>
<evidence type="ECO:0000313" key="6">
    <source>
        <dbReference type="Proteomes" id="UP000283530"/>
    </source>
</evidence>
<keyword evidence="2" id="KW-0862">Zinc</keyword>
<dbReference type="GO" id="GO:0008270">
    <property type="term" value="F:zinc ion binding"/>
    <property type="evidence" value="ECO:0007669"/>
    <property type="project" value="UniProtKB-KW"/>
</dbReference>
<proteinExistence type="predicted"/>
<dbReference type="OrthoDB" id="1935489at2759"/>
<dbReference type="InterPro" id="IPR056874">
    <property type="entry name" value="PHD_dom_pln"/>
</dbReference>
<keyword evidence="5" id="KW-0946">Virion</keyword>
<sequence>MPQAPAMVDHPSVCCMCGDIGFPEKLFHCANCRSRYQHSYCTNYYNESLETTVCDWCRSKKRSGKHVVPSKRSTGKCGRAMNRSEYSGDKIKRNGSSNDREESSGHVRGTPSPRPVGRRYKLLKDVLC</sequence>
<accession>A0A443NQ47</accession>
<comment type="caution">
    <text evidence="5">The sequence shown here is derived from an EMBL/GenBank/DDBJ whole genome shotgun (WGS) entry which is preliminary data.</text>
</comment>
<keyword evidence="5" id="KW-0261">Viral envelope protein</keyword>
<dbReference type="InterPro" id="IPR011011">
    <property type="entry name" value="Znf_FYVE_PHD"/>
</dbReference>